<sequence length="322" mass="34368">MTLFNAQTTGDEVVEAFASSVAGKTILITGPSEHGLGAQTALSLAVGKPRRLILVGRSLTKIQPVIDEINSISPSTEVIFEELDLTNLSSVKKAAKGINGKIEKLDILVNNAGVMAVKDYEKSVDGIEMQFAANHIGHFLLTNLLMDKIFAAEGARVVNVSSGGYVSSGIRFEDWNFKDGKEYNPWLGYGQSKTANILFASALAEKLKGKGVLAFSVDPGLVVDTKLQTHVTPEMFGEGYEIAVAAMNGEPLHPLDPKTLAQGASTTLYAALAPELKEHSGAFLQNCADSTETLLSHAKGASNRDQLWALSEKLVGEIFAYA</sequence>
<proteinExistence type="inferred from homology"/>
<dbReference type="EMBL" id="KZ613866">
    <property type="protein sequence ID" value="PMD54086.1"/>
    <property type="molecule type" value="Genomic_DNA"/>
</dbReference>
<evidence type="ECO:0000313" key="3">
    <source>
        <dbReference type="EMBL" id="PMD54086.1"/>
    </source>
</evidence>
<dbReference type="OrthoDB" id="191139at2759"/>
<protein>
    <submittedName>
        <fullName evidence="3">NAD(P)-binding protein</fullName>
    </submittedName>
</protein>
<dbReference type="GO" id="GO:0016491">
    <property type="term" value="F:oxidoreductase activity"/>
    <property type="evidence" value="ECO:0007669"/>
    <property type="project" value="UniProtKB-KW"/>
</dbReference>
<evidence type="ECO:0000256" key="2">
    <source>
        <dbReference type="RuleBase" id="RU000363"/>
    </source>
</evidence>
<dbReference type="AlphaFoldDB" id="A0A2J6STG6"/>
<dbReference type="Proteomes" id="UP000235371">
    <property type="component" value="Unassembled WGS sequence"/>
</dbReference>
<dbReference type="GeneID" id="36586615"/>
<reference evidence="3 4" key="1">
    <citation type="submission" date="2016-04" db="EMBL/GenBank/DDBJ databases">
        <title>A degradative enzymes factory behind the ericoid mycorrhizal symbiosis.</title>
        <authorList>
            <consortium name="DOE Joint Genome Institute"/>
            <person name="Martino E."/>
            <person name="Morin E."/>
            <person name="Grelet G."/>
            <person name="Kuo A."/>
            <person name="Kohler A."/>
            <person name="Daghino S."/>
            <person name="Barry K."/>
            <person name="Choi C."/>
            <person name="Cichocki N."/>
            <person name="Clum A."/>
            <person name="Copeland A."/>
            <person name="Hainaut M."/>
            <person name="Haridas S."/>
            <person name="Labutti K."/>
            <person name="Lindquist E."/>
            <person name="Lipzen A."/>
            <person name="Khouja H.-R."/>
            <person name="Murat C."/>
            <person name="Ohm R."/>
            <person name="Olson A."/>
            <person name="Spatafora J."/>
            <person name="Veneault-Fourrey C."/>
            <person name="Henrissat B."/>
            <person name="Grigoriev I."/>
            <person name="Martin F."/>
            <person name="Perotto S."/>
        </authorList>
    </citation>
    <scope>NUCLEOTIDE SEQUENCE [LARGE SCALE GENOMIC DNA]</scope>
    <source>
        <strain evidence="3 4">E</strain>
    </source>
</reference>
<accession>A0A2J6STG6</accession>
<gene>
    <name evidence="3" type="ORF">K444DRAFT_598501</name>
</gene>
<evidence type="ECO:0000256" key="1">
    <source>
        <dbReference type="ARBA" id="ARBA00023002"/>
    </source>
</evidence>
<dbReference type="PRINTS" id="PR00080">
    <property type="entry name" value="SDRFAMILY"/>
</dbReference>
<comment type="similarity">
    <text evidence="2">Belongs to the short-chain dehydrogenases/reductases (SDR) family.</text>
</comment>
<dbReference type="SUPFAM" id="SSF51735">
    <property type="entry name" value="NAD(P)-binding Rossmann-fold domains"/>
    <property type="match status" value="1"/>
</dbReference>
<dbReference type="InParanoid" id="A0A2J6STG6"/>
<dbReference type="Gene3D" id="3.40.50.720">
    <property type="entry name" value="NAD(P)-binding Rossmann-like Domain"/>
    <property type="match status" value="1"/>
</dbReference>
<organism evidence="3 4">
    <name type="scientific">Hyaloscypha bicolor E</name>
    <dbReference type="NCBI Taxonomy" id="1095630"/>
    <lineage>
        <taxon>Eukaryota</taxon>
        <taxon>Fungi</taxon>
        <taxon>Dikarya</taxon>
        <taxon>Ascomycota</taxon>
        <taxon>Pezizomycotina</taxon>
        <taxon>Leotiomycetes</taxon>
        <taxon>Helotiales</taxon>
        <taxon>Hyaloscyphaceae</taxon>
        <taxon>Hyaloscypha</taxon>
        <taxon>Hyaloscypha bicolor</taxon>
    </lineage>
</organism>
<keyword evidence="1" id="KW-0560">Oxidoreductase</keyword>
<name>A0A2J6STG6_9HELO</name>
<keyword evidence="4" id="KW-1185">Reference proteome</keyword>
<dbReference type="InterPro" id="IPR002347">
    <property type="entry name" value="SDR_fam"/>
</dbReference>
<dbReference type="Pfam" id="PF00106">
    <property type="entry name" value="adh_short"/>
    <property type="match status" value="1"/>
</dbReference>
<dbReference type="STRING" id="1095630.A0A2J6STG6"/>
<evidence type="ECO:0000313" key="4">
    <source>
        <dbReference type="Proteomes" id="UP000235371"/>
    </source>
</evidence>
<dbReference type="PRINTS" id="PR00081">
    <property type="entry name" value="GDHRDH"/>
</dbReference>
<dbReference type="InterPro" id="IPR036291">
    <property type="entry name" value="NAD(P)-bd_dom_sf"/>
</dbReference>
<dbReference type="RefSeq" id="XP_024730990.1">
    <property type="nucleotide sequence ID" value="XM_024878538.1"/>
</dbReference>
<dbReference type="PANTHER" id="PTHR43157:SF31">
    <property type="entry name" value="PHOSPHATIDYLINOSITOL-GLYCAN BIOSYNTHESIS CLASS F PROTEIN"/>
    <property type="match status" value="1"/>
</dbReference>
<dbReference type="PANTHER" id="PTHR43157">
    <property type="entry name" value="PHOSPHATIDYLINOSITOL-GLYCAN BIOSYNTHESIS CLASS F PROTEIN-RELATED"/>
    <property type="match status" value="1"/>
</dbReference>